<proteinExistence type="predicted"/>
<feature type="compositionally biased region" description="Low complexity" evidence="4">
    <location>
        <begin position="39"/>
        <end position="52"/>
    </location>
</feature>
<dbReference type="PROSITE" id="PS51419">
    <property type="entry name" value="RAB"/>
    <property type="match status" value="1"/>
</dbReference>
<dbReference type="PROSITE" id="PS51421">
    <property type="entry name" value="RAS"/>
    <property type="match status" value="1"/>
</dbReference>
<feature type="compositionally biased region" description="Polar residues" evidence="4">
    <location>
        <begin position="1"/>
        <end position="11"/>
    </location>
</feature>
<dbReference type="AlphaFoldDB" id="A0AAV2T665"/>
<dbReference type="InterPro" id="IPR027417">
    <property type="entry name" value="P-loop_NTPase"/>
</dbReference>
<evidence type="ECO:0000313" key="5">
    <source>
        <dbReference type="EMBL" id="CAL5131474.1"/>
    </source>
</evidence>
<dbReference type="SMART" id="SM00173">
    <property type="entry name" value="RAS"/>
    <property type="match status" value="1"/>
</dbReference>
<dbReference type="CDD" id="cd00154">
    <property type="entry name" value="Rab"/>
    <property type="match status" value="1"/>
</dbReference>
<keyword evidence="1" id="KW-0547">Nucleotide-binding</keyword>
<gene>
    <name evidence="5" type="ORF">CDAUBV1_LOCUS3896</name>
</gene>
<sequence>MEMSSAGQSTTPKEKPSKLKITDGNKEGEASKMTVETKATAAAPQTQAIPTPDLDPEKNYRVCRIMLLGDASVGKTCLLIGICDKKFSAQPNKTVGIDTKTRSVVIDGKPTILELWDTAGQERFRSITANFYRKADGILVVYDCTSEESFLNTRQWLQTIRANAGNDIPIGLIGNKIDLREGLEDQGKQCVDSETGRKFAHEQGAMFFETSALDGRNVEDCAREFARFICTQGNENMHPPSVASSNCAKPLNGKCC</sequence>
<evidence type="ECO:0000256" key="3">
    <source>
        <dbReference type="ARBA" id="ARBA00023288"/>
    </source>
</evidence>
<evidence type="ECO:0000256" key="2">
    <source>
        <dbReference type="ARBA" id="ARBA00023134"/>
    </source>
</evidence>
<dbReference type="Pfam" id="PF00071">
    <property type="entry name" value="Ras"/>
    <property type="match status" value="1"/>
</dbReference>
<dbReference type="Proteomes" id="UP001497525">
    <property type="component" value="Unassembled WGS sequence"/>
</dbReference>
<dbReference type="FunFam" id="3.40.50.300:FF:001129">
    <property type="entry name" value="ras-related protein Rab-44 isoform X2"/>
    <property type="match status" value="1"/>
</dbReference>
<dbReference type="PROSITE" id="PS51420">
    <property type="entry name" value="RHO"/>
    <property type="match status" value="1"/>
</dbReference>
<dbReference type="InterPro" id="IPR001806">
    <property type="entry name" value="Small_GTPase"/>
</dbReference>
<dbReference type="Gene3D" id="3.40.50.300">
    <property type="entry name" value="P-loop containing nucleotide triphosphate hydrolases"/>
    <property type="match status" value="1"/>
</dbReference>
<keyword evidence="2" id="KW-0342">GTP-binding</keyword>
<accession>A0AAV2T665</accession>
<organism evidence="5 6">
    <name type="scientific">Calicophoron daubneyi</name>
    <name type="common">Rumen fluke</name>
    <name type="synonym">Paramphistomum daubneyi</name>
    <dbReference type="NCBI Taxonomy" id="300641"/>
    <lineage>
        <taxon>Eukaryota</taxon>
        <taxon>Metazoa</taxon>
        <taxon>Spiralia</taxon>
        <taxon>Lophotrochozoa</taxon>
        <taxon>Platyhelminthes</taxon>
        <taxon>Trematoda</taxon>
        <taxon>Digenea</taxon>
        <taxon>Plagiorchiida</taxon>
        <taxon>Pronocephalata</taxon>
        <taxon>Paramphistomoidea</taxon>
        <taxon>Paramphistomidae</taxon>
        <taxon>Calicophoron</taxon>
    </lineage>
</organism>
<keyword evidence="3" id="KW-0449">Lipoprotein</keyword>
<dbReference type="GO" id="GO:0005525">
    <property type="term" value="F:GTP binding"/>
    <property type="evidence" value="ECO:0007669"/>
    <property type="project" value="UniProtKB-KW"/>
</dbReference>
<evidence type="ECO:0000256" key="4">
    <source>
        <dbReference type="SAM" id="MobiDB-lite"/>
    </source>
</evidence>
<dbReference type="PANTHER" id="PTHR47977">
    <property type="entry name" value="RAS-RELATED PROTEIN RAB"/>
    <property type="match status" value="1"/>
</dbReference>
<dbReference type="GO" id="GO:0003924">
    <property type="term" value="F:GTPase activity"/>
    <property type="evidence" value="ECO:0007669"/>
    <property type="project" value="InterPro"/>
</dbReference>
<feature type="region of interest" description="Disordered" evidence="4">
    <location>
        <begin position="1"/>
        <end position="53"/>
    </location>
</feature>
<dbReference type="PRINTS" id="PR00449">
    <property type="entry name" value="RASTRNSFRMNG"/>
</dbReference>
<reference evidence="5" key="1">
    <citation type="submission" date="2024-06" db="EMBL/GenBank/DDBJ databases">
        <authorList>
            <person name="Liu X."/>
            <person name="Lenzi L."/>
            <person name="Haldenby T S."/>
            <person name="Uol C."/>
        </authorList>
    </citation>
    <scope>NUCLEOTIDE SEQUENCE</scope>
</reference>
<feature type="compositionally biased region" description="Basic and acidic residues" evidence="4">
    <location>
        <begin position="12"/>
        <end position="30"/>
    </location>
</feature>
<evidence type="ECO:0000313" key="6">
    <source>
        <dbReference type="Proteomes" id="UP001497525"/>
    </source>
</evidence>
<dbReference type="SMART" id="SM00174">
    <property type="entry name" value="RHO"/>
    <property type="match status" value="1"/>
</dbReference>
<dbReference type="InterPro" id="IPR005225">
    <property type="entry name" value="Small_GTP-bd"/>
</dbReference>
<evidence type="ECO:0000256" key="1">
    <source>
        <dbReference type="ARBA" id="ARBA00022741"/>
    </source>
</evidence>
<dbReference type="NCBIfam" id="TIGR00231">
    <property type="entry name" value="small_GTP"/>
    <property type="match status" value="1"/>
</dbReference>
<dbReference type="InterPro" id="IPR050227">
    <property type="entry name" value="Rab"/>
</dbReference>
<dbReference type="SUPFAM" id="SSF52540">
    <property type="entry name" value="P-loop containing nucleoside triphosphate hydrolases"/>
    <property type="match status" value="1"/>
</dbReference>
<dbReference type="EMBL" id="CAXLJL010000095">
    <property type="protein sequence ID" value="CAL5131474.1"/>
    <property type="molecule type" value="Genomic_DNA"/>
</dbReference>
<protein>
    <submittedName>
        <fullName evidence="5">Uncharacterized protein</fullName>
    </submittedName>
</protein>
<dbReference type="SMART" id="SM00175">
    <property type="entry name" value="RAB"/>
    <property type="match status" value="1"/>
</dbReference>
<comment type="caution">
    <text evidence="5">The sequence shown here is derived from an EMBL/GenBank/DDBJ whole genome shotgun (WGS) entry which is preliminary data.</text>
</comment>
<name>A0AAV2T665_CALDB</name>